<keyword evidence="4" id="KW-0963">Cytoplasm</keyword>
<organism evidence="11 12">
    <name type="scientific">Oedothorax gibbosus</name>
    <dbReference type="NCBI Taxonomy" id="931172"/>
    <lineage>
        <taxon>Eukaryota</taxon>
        <taxon>Metazoa</taxon>
        <taxon>Ecdysozoa</taxon>
        <taxon>Arthropoda</taxon>
        <taxon>Chelicerata</taxon>
        <taxon>Arachnida</taxon>
        <taxon>Araneae</taxon>
        <taxon>Araneomorphae</taxon>
        <taxon>Entelegynae</taxon>
        <taxon>Araneoidea</taxon>
        <taxon>Linyphiidae</taxon>
        <taxon>Erigoninae</taxon>
        <taxon>Oedothorax</taxon>
    </lineage>
</organism>
<dbReference type="Pfam" id="PF03644">
    <property type="entry name" value="Glyco_hydro_85"/>
    <property type="match status" value="1"/>
</dbReference>
<keyword evidence="6" id="KW-0326">Glycosidase</keyword>
<name>A0AAV6TL12_9ARAC</name>
<evidence type="ECO:0000256" key="3">
    <source>
        <dbReference type="ARBA" id="ARBA00012566"/>
    </source>
</evidence>
<gene>
    <name evidence="11" type="ORF">JTE90_009812</name>
</gene>
<dbReference type="GO" id="GO:0005829">
    <property type="term" value="C:cytosol"/>
    <property type="evidence" value="ECO:0007669"/>
    <property type="project" value="UniProtKB-SubCell"/>
</dbReference>
<reference evidence="11 12" key="1">
    <citation type="journal article" date="2022" name="Nat. Ecol. Evol.">
        <title>A masculinizing supergene underlies an exaggerated male reproductive morph in a spider.</title>
        <authorList>
            <person name="Hendrickx F."/>
            <person name="De Corte Z."/>
            <person name="Sonet G."/>
            <person name="Van Belleghem S.M."/>
            <person name="Kostlbacher S."/>
            <person name="Vangestel C."/>
        </authorList>
    </citation>
    <scope>NUCLEOTIDE SEQUENCE [LARGE SCALE GENOMIC DNA]</scope>
    <source>
        <strain evidence="11">W744_W776</strain>
    </source>
</reference>
<evidence type="ECO:0000259" key="10">
    <source>
        <dbReference type="Pfam" id="PF03644"/>
    </source>
</evidence>
<dbReference type="EMBL" id="JAFNEN010002496">
    <property type="protein sequence ID" value="KAG8172650.1"/>
    <property type="molecule type" value="Genomic_DNA"/>
</dbReference>
<keyword evidence="12" id="KW-1185">Reference proteome</keyword>
<evidence type="ECO:0000256" key="4">
    <source>
        <dbReference type="ARBA" id="ARBA00022490"/>
    </source>
</evidence>
<accession>A0AAV6TL12</accession>
<evidence type="ECO:0000256" key="1">
    <source>
        <dbReference type="ARBA" id="ARBA00004514"/>
    </source>
</evidence>
<evidence type="ECO:0000313" key="11">
    <source>
        <dbReference type="EMBL" id="KAG8172650.1"/>
    </source>
</evidence>
<comment type="similarity">
    <text evidence="2">Belongs to the glycosyl hydrolase 85 family.</text>
</comment>
<comment type="function">
    <text evidence="8">Endoglycosidase that releases N-glycans from glycoproteins by cleaving the beta-1,4-glycosidic bond in the N,N'-diacetylchitobiose core. Involved in the processing of free oligosaccharides in the cytosol.</text>
</comment>
<dbReference type="InterPro" id="IPR005201">
    <property type="entry name" value="TIM_ENGase"/>
</dbReference>
<dbReference type="FunFam" id="3.20.20.80:FF:000043">
    <property type="entry name" value="cytosolic endo-beta-N-acetylglucosaminidase"/>
    <property type="match status" value="1"/>
</dbReference>
<comment type="caution">
    <text evidence="11">The sequence shown here is derived from an EMBL/GenBank/DDBJ whole genome shotgun (WGS) entry which is preliminary data.</text>
</comment>
<dbReference type="Proteomes" id="UP000827092">
    <property type="component" value="Unassembled WGS sequence"/>
</dbReference>
<dbReference type="Gene3D" id="3.20.20.80">
    <property type="entry name" value="Glycosidases"/>
    <property type="match status" value="1"/>
</dbReference>
<dbReference type="InterPro" id="IPR032979">
    <property type="entry name" value="ENGase"/>
</dbReference>
<sequence length="631" mass="72596">MSVVERIYVCPRTVSKDDLSAEKEAIVSDFNNLVFENIPCSDSSNINYNDGKEADPFDKIAKYYGRQKNVFQFISLLRNSEFSALILNKIKGKCSTEQFESFIERTTLYLTRIKQGEITAREFLNGDHFPGAFFNGYHCGEKKNFHENLNVNFTQSTQFLDVQDIFIRKIDCRESGELLRVKIFENGLRAVTVEKDRDARKYSFSKNAACQLVLKNDKSSLYLDIIAGKVANVERGVGDVRVTITKVSEISDELLNYSEILINLQSLKEVLLAYFDEKRMLDERDWFVQEQCLPIKTFEDLENWKPAEHQHVTERLLKRKKAEGPKTLVCHDMRGGYLDDRYVNGTKVDGTEVDEMYYFVHWQHVDTFVYFSHNFVTIPPCTWISAAHRNGVRILGTFITEWNDGEEICNKFLKDEKSAYALASRLVNIAKLCNFEGWLINIENKLKPHQIPVLKKFLSFLTSKMSSFSSDSQVIWYDSVIKNGELKWQNALNENNRMFFNACDGIFLNYNWKEEHLAESLKSAAERQTDVYVGVDVFGRGCFGGGGFSTDVAVAEARKFGLSVAIFAPGWVHECNDVKKFRENQFKFWTALQKYCPARTITEFPRTSFCLGFGMECTEMENSFLGIHGTT</sequence>
<dbReference type="PANTHER" id="PTHR13246">
    <property type="entry name" value="ENDO BETA N-ACETYLGLUCOSAMINIDASE"/>
    <property type="match status" value="1"/>
</dbReference>
<keyword evidence="5" id="KW-0378">Hydrolase</keyword>
<feature type="domain" description="Cytosolic endo-beta-N-acetylglucosaminidase TIM barrel" evidence="10">
    <location>
        <begin position="346"/>
        <end position="615"/>
    </location>
</feature>
<dbReference type="CDD" id="cd06547">
    <property type="entry name" value="GH85_ENGase"/>
    <property type="match status" value="1"/>
</dbReference>
<evidence type="ECO:0000256" key="7">
    <source>
        <dbReference type="ARBA" id="ARBA00034414"/>
    </source>
</evidence>
<evidence type="ECO:0000256" key="2">
    <source>
        <dbReference type="ARBA" id="ARBA00007849"/>
    </source>
</evidence>
<dbReference type="GO" id="GO:0033925">
    <property type="term" value="F:mannosyl-glycoprotein endo-beta-N-acetylglucosaminidase activity"/>
    <property type="evidence" value="ECO:0007669"/>
    <property type="project" value="UniProtKB-EC"/>
</dbReference>
<protein>
    <recommendedName>
        <fullName evidence="9">Cytosolic endo-beta-N-acetylglucosaminidase</fullName>
        <ecNumber evidence="3">3.2.1.96</ecNumber>
    </recommendedName>
</protein>
<proteinExistence type="inferred from homology"/>
<dbReference type="EC" id="3.2.1.96" evidence="3"/>
<evidence type="ECO:0000256" key="6">
    <source>
        <dbReference type="ARBA" id="ARBA00023295"/>
    </source>
</evidence>
<evidence type="ECO:0000256" key="5">
    <source>
        <dbReference type="ARBA" id="ARBA00022801"/>
    </source>
</evidence>
<evidence type="ECO:0000313" key="12">
    <source>
        <dbReference type="Proteomes" id="UP000827092"/>
    </source>
</evidence>
<dbReference type="AlphaFoldDB" id="A0AAV6TL12"/>
<comment type="subcellular location">
    <subcellularLocation>
        <location evidence="1">Cytoplasm</location>
        <location evidence="1">Cytosol</location>
    </subcellularLocation>
</comment>
<dbReference type="PANTHER" id="PTHR13246:SF1">
    <property type="entry name" value="CYTOSOLIC ENDO-BETA-N-ACETYLGLUCOSAMINIDASE"/>
    <property type="match status" value="1"/>
</dbReference>
<evidence type="ECO:0000256" key="9">
    <source>
        <dbReference type="ARBA" id="ARBA00072457"/>
    </source>
</evidence>
<comment type="catalytic activity">
    <reaction evidence="7">
        <text>an N(4)-(oligosaccharide-(1-&gt;3)-[oligosaccharide-(1-&gt;6)]-beta-D-Man-(1-&gt;4)-beta-D-GlcNAc-(1-&gt;4)-alpha-D-GlcNAc)-L-asparaginyl-[protein] + H2O = an oligosaccharide-(1-&gt;3)-[oligosaccharide-(1-&gt;6)]-beta-D-Man-(1-&gt;4)-D-GlcNAc + N(4)-(N-acetyl-beta-D-glucosaminyl)-L-asparaginyl-[protein]</text>
        <dbReference type="Rhea" id="RHEA:73067"/>
        <dbReference type="Rhea" id="RHEA-COMP:12603"/>
        <dbReference type="Rhea" id="RHEA-COMP:18176"/>
        <dbReference type="ChEBI" id="CHEBI:15377"/>
        <dbReference type="ChEBI" id="CHEBI:132248"/>
        <dbReference type="ChEBI" id="CHEBI:192714"/>
        <dbReference type="ChEBI" id="CHEBI:192715"/>
        <dbReference type="EC" id="3.2.1.96"/>
    </reaction>
</comment>
<evidence type="ECO:0000256" key="8">
    <source>
        <dbReference type="ARBA" id="ARBA00054935"/>
    </source>
</evidence>